<accession>A0ABR4AHS8</accession>
<gene>
    <name evidence="2" type="ORF">N7G274_002505</name>
</gene>
<protein>
    <submittedName>
        <fullName evidence="2">Uncharacterized protein</fullName>
    </submittedName>
</protein>
<reference evidence="2 3" key="1">
    <citation type="submission" date="2024-09" db="EMBL/GenBank/DDBJ databases">
        <title>Rethinking Asexuality: The Enigmatic Case of Functional Sexual Genes in Lepraria (Stereocaulaceae).</title>
        <authorList>
            <person name="Doellman M."/>
            <person name="Sun Y."/>
            <person name="Barcenas-Pena A."/>
            <person name="Lumbsch H.T."/>
            <person name="Grewe F."/>
        </authorList>
    </citation>
    <scope>NUCLEOTIDE SEQUENCE [LARGE SCALE GENOMIC DNA]</scope>
    <source>
        <strain evidence="2 3">Mercado 3170</strain>
    </source>
</reference>
<feature type="region of interest" description="Disordered" evidence="1">
    <location>
        <begin position="1"/>
        <end position="22"/>
    </location>
</feature>
<evidence type="ECO:0000313" key="3">
    <source>
        <dbReference type="Proteomes" id="UP001590950"/>
    </source>
</evidence>
<dbReference type="Proteomes" id="UP001590950">
    <property type="component" value="Unassembled WGS sequence"/>
</dbReference>
<comment type="caution">
    <text evidence="2">The sequence shown here is derived from an EMBL/GenBank/DDBJ whole genome shotgun (WGS) entry which is preliminary data.</text>
</comment>
<evidence type="ECO:0000313" key="2">
    <source>
        <dbReference type="EMBL" id="KAL2044730.1"/>
    </source>
</evidence>
<dbReference type="EMBL" id="JBEFKJ010000008">
    <property type="protein sequence ID" value="KAL2044730.1"/>
    <property type="molecule type" value="Genomic_DNA"/>
</dbReference>
<keyword evidence="3" id="KW-1185">Reference proteome</keyword>
<sequence length="84" mass="8998">MLNSGLTCAPSKTTTNDPVTGDSSLCDGDSFQAFDYGHGKHLSLDNHFLTASANHLETRGLARQVALSLDSTRDTRSSWDAAIQ</sequence>
<evidence type="ECO:0000256" key="1">
    <source>
        <dbReference type="SAM" id="MobiDB-lite"/>
    </source>
</evidence>
<proteinExistence type="predicted"/>
<name>A0ABR4AHS8_9LECA</name>
<organism evidence="2 3">
    <name type="scientific">Stereocaulon virgatum</name>
    <dbReference type="NCBI Taxonomy" id="373712"/>
    <lineage>
        <taxon>Eukaryota</taxon>
        <taxon>Fungi</taxon>
        <taxon>Dikarya</taxon>
        <taxon>Ascomycota</taxon>
        <taxon>Pezizomycotina</taxon>
        <taxon>Lecanoromycetes</taxon>
        <taxon>OSLEUM clade</taxon>
        <taxon>Lecanoromycetidae</taxon>
        <taxon>Lecanorales</taxon>
        <taxon>Lecanorineae</taxon>
        <taxon>Stereocaulaceae</taxon>
        <taxon>Stereocaulon</taxon>
    </lineage>
</organism>